<dbReference type="EMBL" id="JBGBPQ010000001">
    <property type="protein sequence ID" value="KAL1529928.1"/>
    <property type="molecule type" value="Genomic_DNA"/>
</dbReference>
<organism evidence="1 2">
    <name type="scientific">Prymnesium parvum</name>
    <name type="common">Toxic golden alga</name>
    <dbReference type="NCBI Taxonomy" id="97485"/>
    <lineage>
        <taxon>Eukaryota</taxon>
        <taxon>Haptista</taxon>
        <taxon>Haptophyta</taxon>
        <taxon>Prymnesiophyceae</taxon>
        <taxon>Prymnesiales</taxon>
        <taxon>Prymnesiaceae</taxon>
        <taxon>Prymnesium</taxon>
    </lineage>
</organism>
<proteinExistence type="predicted"/>
<protein>
    <submittedName>
        <fullName evidence="1">Uncharacterized protein</fullName>
    </submittedName>
</protein>
<dbReference type="AlphaFoldDB" id="A0AB34K9K2"/>
<sequence>MNTGQKDMPPEEVTALKEDVLRGRVALLANDPTAAQQEKLVSFMTFGLLSRLQAAVYDVTKNEQLSLPRQSLQALVMASMTGVRTAIGRQEAEYIGAEHLLLTRAILHDAQGSSWQH</sequence>
<accession>A0AB34K9K2</accession>
<comment type="caution">
    <text evidence="1">The sequence shown here is derived from an EMBL/GenBank/DDBJ whole genome shotgun (WGS) entry which is preliminary data.</text>
</comment>
<evidence type="ECO:0000313" key="1">
    <source>
        <dbReference type="EMBL" id="KAL1529928.1"/>
    </source>
</evidence>
<evidence type="ECO:0000313" key="2">
    <source>
        <dbReference type="Proteomes" id="UP001515480"/>
    </source>
</evidence>
<gene>
    <name evidence="1" type="ORF">AB1Y20_000856</name>
</gene>
<reference evidence="1 2" key="1">
    <citation type="journal article" date="2024" name="Science">
        <title>Giant polyketide synthase enzymes in the biosynthesis of giant marine polyether toxins.</title>
        <authorList>
            <person name="Fallon T.R."/>
            <person name="Shende V.V."/>
            <person name="Wierzbicki I.H."/>
            <person name="Pendleton A.L."/>
            <person name="Watervoot N.F."/>
            <person name="Auber R.P."/>
            <person name="Gonzalez D.J."/>
            <person name="Wisecaver J.H."/>
            <person name="Moore B.S."/>
        </authorList>
    </citation>
    <scope>NUCLEOTIDE SEQUENCE [LARGE SCALE GENOMIC DNA]</scope>
    <source>
        <strain evidence="1 2">12B1</strain>
    </source>
</reference>
<name>A0AB34K9K2_PRYPA</name>
<dbReference type="Proteomes" id="UP001515480">
    <property type="component" value="Unassembled WGS sequence"/>
</dbReference>
<keyword evidence="2" id="KW-1185">Reference proteome</keyword>